<feature type="compositionally biased region" description="Basic and acidic residues" evidence="1">
    <location>
        <begin position="58"/>
        <end position="73"/>
    </location>
</feature>
<feature type="region of interest" description="Disordered" evidence="1">
    <location>
        <begin position="24"/>
        <end position="73"/>
    </location>
</feature>
<feature type="compositionally biased region" description="Basic and acidic residues" evidence="1">
    <location>
        <begin position="30"/>
        <end position="45"/>
    </location>
</feature>
<dbReference type="Proteomes" id="UP001518976">
    <property type="component" value="Unassembled WGS sequence"/>
</dbReference>
<evidence type="ECO:0000313" key="3">
    <source>
        <dbReference type="EMBL" id="MBO8184780.1"/>
    </source>
</evidence>
<gene>
    <name evidence="3" type="ORF">JW592_04720</name>
</gene>
<dbReference type="EMBL" id="JAFFZN010000003">
    <property type="protein sequence ID" value="MBO8184780.1"/>
    <property type="molecule type" value="Genomic_DNA"/>
</dbReference>
<sequence length="232" mass="25366">MHLTRRPAVSLAAATVAAALLLAGCGGGDGDGKSRKIEGADDAGKKSSQPGPGESEDDSKSKEPDFRTSDIKLPDDLKMVFDWEQPSDPDKAAALDGAADYMRAMNHGSVKQDPKDPVLAQHVVPLQTAEEAATKKIKLDTKAGYTVTGTERFSHAKIGDVVDSKLVEVSFCMNQREFFSKEIKTGKVRRTKESDEDYLRIALVMQKPEKPRQVWKARSLEFKGEGKRLCES</sequence>
<reference evidence="3 4" key="1">
    <citation type="submission" date="2021-02" db="EMBL/GenBank/DDBJ databases">
        <title>Streptomyces spirodelae sp. nov., isolated from duckweed.</title>
        <authorList>
            <person name="Saimee Y."/>
            <person name="Duangmal K."/>
        </authorList>
    </citation>
    <scope>NUCLEOTIDE SEQUENCE [LARGE SCALE GENOMIC DNA]</scope>
    <source>
        <strain evidence="3 4">DW4-2</strain>
    </source>
</reference>
<evidence type="ECO:0000256" key="1">
    <source>
        <dbReference type="SAM" id="MobiDB-lite"/>
    </source>
</evidence>
<organism evidence="3 4">
    <name type="scientific">Streptomyces spirodelae</name>
    <dbReference type="NCBI Taxonomy" id="2812904"/>
    <lineage>
        <taxon>Bacteria</taxon>
        <taxon>Bacillati</taxon>
        <taxon>Actinomycetota</taxon>
        <taxon>Actinomycetes</taxon>
        <taxon>Kitasatosporales</taxon>
        <taxon>Streptomycetaceae</taxon>
        <taxon>Streptomyces</taxon>
    </lineage>
</organism>
<evidence type="ECO:0000313" key="4">
    <source>
        <dbReference type="Proteomes" id="UP001518976"/>
    </source>
</evidence>
<name>A0ABS3WNU6_9ACTN</name>
<protein>
    <recommendedName>
        <fullName evidence="5">Lipoprotein</fullName>
    </recommendedName>
</protein>
<comment type="caution">
    <text evidence="3">The sequence shown here is derived from an EMBL/GenBank/DDBJ whole genome shotgun (WGS) entry which is preliminary data.</text>
</comment>
<feature type="chain" id="PRO_5045245438" description="Lipoprotein" evidence="2">
    <location>
        <begin position="24"/>
        <end position="232"/>
    </location>
</feature>
<proteinExistence type="predicted"/>
<dbReference type="PROSITE" id="PS51257">
    <property type="entry name" value="PROKAR_LIPOPROTEIN"/>
    <property type="match status" value="1"/>
</dbReference>
<accession>A0ABS3WNU6</accession>
<dbReference type="RefSeq" id="WP_209263594.1">
    <property type="nucleotide sequence ID" value="NZ_JAFFZN010000003.1"/>
</dbReference>
<feature type="signal peptide" evidence="2">
    <location>
        <begin position="1"/>
        <end position="23"/>
    </location>
</feature>
<evidence type="ECO:0008006" key="5">
    <source>
        <dbReference type="Google" id="ProtNLM"/>
    </source>
</evidence>
<keyword evidence="2" id="KW-0732">Signal</keyword>
<keyword evidence="4" id="KW-1185">Reference proteome</keyword>
<evidence type="ECO:0000256" key="2">
    <source>
        <dbReference type="SAM" id="SignalP"/>
    </source>
</evidence>